<keyword evidence="1" id="KW-0963">Cytoplasm</keyword>
<evidence type="ECO:0000256" key="1">
    <source>
        <dbReference type="RuleBase" id="RU363094"/>
    </source>
</evidence>
<dbReference type="PROSITE" id="PS51186">
    <property type="entry name" value="GNAT"/>
    <property type="match status" value="1"/>
</dbReference>
<comment type="function">
    <text evidence="1">Acetylates the N-terminal alanine of ribosomal protein bS18.</text>
</comment>
<dbReference type="Proteomes" id="UP000184032">
    <property type="component" value="Unassembled WGS sequence"/>
</dbReference>
<dbReference type="SUPFAM" id="SSF55729">
    <property type="entry name" value="Acyl-CoA N-acyltransferases (Nat)"/>
    <property type="match status" value="1"/>
</dbReference>
<dbReference type="EMBL" id="FQXI01000012">
    <property type="protein sequence ID" value="SHH53649.1"/>
    <property type="molecule type" value="Genomic_DNA"/>
</dbReference>
<accession>A0A1M5TSH6</accession>
<keyword evidence="3" id="KW-0808">Transferase</keyword>
<sequence length="155" mass="18181">MNIKNKIFRKADVSDLNRILEIEEASFDTPWSREALRIEIEENELSEVYVVELEFEDGKRDIAGFLNYVKILGEIDINNVAIDKKYRNLGLGDFLLSSTIESLSDRELNLTLEVRHDNYPAINLYKKYGFKEEGIRRDYYKAGSHAIIMWRRGEK</sequence>
<dbReference type="NCBIfam" id="TIGR01575">
    <property type="entry name" value="rimI"/>
    <property type="match status" value="1"/>
</dbReference>
<comment type="subcellular location">
    <subcellularLocation>
        <location evidence="1">Cytoplasm</location>
    </subcellularLocation>
</comment>
<dbReference type="EC" id="2.3.1.266" evidence="1"/>
<dbReference type="OrthoDB" id="9794566at2"/>
<evidence type="ECO:0000259" key="2">
    <source>
        <dbReference type="PROSITE" id="PS51186"/>
    </source>
</evidence>
<evidence type="ECO:0000313" key="4">
    <source>
        <dbReference type="Proteomes" id="UP000184032"/>
    </source>
</evidence>
<dbReference type="GO" id="GO:0008999">
    <property type="term" value="F:protein-N-terminal-alanine acetyltransferase activity"/>
    <property type="evidence" value="ECO:0007669"/>
    <property type="project" value="UniProtKB-EC"/>
</dbReference>
<name>A0A1M5TSH6_9FIRM</name>
<reference evidence="4" key="1">
    <citation type="submission" date="2016-11" db="EMBL/GenBank/DDBJ databases">
        <authorList>
            <person name="Varghese N."/>
            <person name="Submissions S."/>
        </authorList>
    </citation>
    <scope>NUCLEOTIDE SEQUENCE [LARGE SCALE GENOMIC DNA]</scope>
    <source>
        <strain evidence="4">DSM 21120</strain>
    </source>
</reference>
<dbReference type="PANTHER" id="PTHR43617">
    <property type="entry name" value="L-AMINO ACID N-ACETYLTRANSFERASE"/>
    <property type="match status" value="1"/>
</dbReference>
<gene>
    <name evidence="3" type="ORF">SAMN02745245_01549</name>
</gene>
<organism evidence="3 4">
    <name type="scientific">Anaerosphaera aminiphila DSM 21120</name>
    <dbReference type="NCBI Taxonomy" id="1120995"/>
    <lineage>
        <taxon>Bacteria</taxon>
        <taxon>Bacillati</taxon>
        <taxon>Bacillota</taxon>
        <taxon>Tissierellia</taxon>
        <taxon>Tissierellales</taxon>
        <taxon>Peptoniphilaceae</taxon>
        <taxon>Anaerosphaera</taxon>
    </lineage>
</organism>
<dbReference type="STRING" id="1120995.SAMN02745245_01549"/>
<dbReference type="Gene3D" id="3.40.630.30">
    <property type="match status" value="1"/>
</dbReference>
<dbReference type="InterPro" id="IPR000182">
    <property type="entry name" value="GNAT_dom"/>
</dbReference>
<comment type="catalytic activity">
    <reaction evidence="1">
        <text>N-terminal L-alanyl-[ribosomal protein bS18] + acetyl-CoA = N-terminal N(alpha)-acetyl-L-alanyl-[ribosomal protein bS18] + CoA + H(+)</text>
        <dbReference type="Rhea" id="RHEA:43756"/>
        <dbReference type="Rhea" id="RHEA-COMP:10676"/>
        <dbReference type="Rhea" id="RHEA-COMP:10677"/>
        <dbReference type="ChEBI" id="CHEBI:15378"/>
        <dbReference type="ChEBI" id="CHEBI:57287"/>
        <dbReference type="ChEBI" id="CHEBI:57288"/>
        <dbReference type="ChEBI" id="CHEBI:64718"/>
        <dbReference type="ChEBI" id="CHEBI:83683"/>
        <dbReference type="EC" id="2.3.1.266"/>
    </reaction>
</comment>
<dbReference type="PANTHER" id="PTHR43617:SF22">
    <property type="entry name" value="L-AMINO ACID N-ACETYLTRANSFERASE AAAT"/>
    <property type="match status" value="1"/>
</dbReference>
<dbReference type="RefSeq" id="WP_083529153.1">
    <property type="nucleotide sequence ID" value="NZ_FQXI01000012.1"/>
</dbReference>
<proteinExistence type="inferred from homology"/>
<comment type="similarity">
    <text evidence="1">Belongs to the acetyltransferase family. RimI subfamily.</text>
</comment>
<keyword evidence="4" id="KW-1185">Reference proteome</keyword>
<feature type="domain" description="N-acetyltransferase" evidence="2">
    <location>
        <begin position="6"/>
        <end position="154"/>
    </location>
</feature>
<dbReference type="GO" id="GO:0005737">
    <property type="term" value="C:cytoplasm"/>
    <property type="evidence" value="ECO:0007669"/>
    <property type="project" value="UniProtKB-SubCell"/>
</dbReference>
<evidence type="ECO:0000313" key="3">
    <source>
        <dbReference type="EMBL" id="SHH53649.1"/>
    </source>
</evidence>
<dbReference type="Pfam" id="PF00583">
    <property type="entry name" value="Acetyltransf_1"/>
    <property type="match status" value="1"/>
</dbReference>
<protein>
    <recommendedName>
        <fullName evidence="1">[Ribosomal protein bS18]-alanine N-acetyltransferase</fullName>
        <ecNumber evidence="1">2.3.1.266</ecNumber>
    </recommendedName>
</protein>
<dbReference type="InterPro" id="IPR016181">
    <property type="entry name" value="Acyl_CoA_acyltransferase"/>
</dbReference>
<dbReference type="InterPro" id="IPR050276">
    <property type="entry name" value="MshD_Acetyltransferase"/>
</dbReference>
<dbReference type="InterPro" id="IPR006464">
    <property type="entry name" value="AcTrfase_RimI/Ard1"/>
</dbReference>
<dbReference type="AlphaFoldDB" id="A0A1M5TSH6"/>